<evidence type="ECO:0000313" key="1">
    <source>
        <dbReference type="EMBL" id="GAG98797.1"/>
    </source>
</evidence>
<gene>
    <name evidence="1" type="ORF">S01H4_43422</name>
</gene>
<protein>
    <submittedName>
        <fullName evidence="1">Uncharacterized protein</fullName>
    </submittedName>
</protein>
<dbReference type="EMBL" id="BART01023956">
    <property type="protein sequence ID" value="GAG98797.1"/>
    <property type="molecule type" value="Genomic_DNA"/>
</dbReference>
<dbReference type="AlphaFoldDB" id="X1D106"/>
<name>X1D106_9ZZZZ</name>
<accession>X1D106</accession>
<organism evidence="1">
    <name type="scientific">marine sediment metagenome</name>
    <dbReference type="NCBI Taxonomy" id="412755"/>
    <lineage>
        <taxon>unclassified sequences</taxon>
        <taxon>metagenomes</taxon>
        <taxon>ecological metagenomes</taxon>
    </lineage>
</organism>
<reference evidence="1" key="1">
    <citation type="journal article" date="2014" name="Front. Microbiol.">
        <title>High frequency of phylogenetically diverse reductive dehalogenase-homologous genes in deep subseafloor sedimentary metagenomes.</title>
        <authorList>
            <person name="Kawai M."/>
            <person name="Futagami T."/>
            <person name="Toyoda A."/>
            <person name="Takaki Y."/>
            <person name="Nishi S."/>
            <person name="Hori S."/>
            <person name="Arai W."/>
            <person name="Tsubouchi T."/>
            <person name="Morono Y."/>
            <person name="Uchiyama I."/>
            <person name="Ito T."/>
            <person name="Fujiyama A."/>
            <person name="Inagaki F."/>
            <person name="Takami H."/>
        </authorList>
    </citation>
    <scope>NUCLEOTIDE SEQUENCE</scope>
    <source>
        <strain evidence="1">Expedition CK06-06</strain>
    </source>
</reference>
<sequence>RLFNLILVFKAGVLVVVAADKNDSREIAQARLGDIVDVFMEKYSEYIGEDNWTGDIRIFQGFETIIDRILEYGKASEVPIRIPILKIYKKDFEKSQKKIAKKGLILEEIDFRSNIEETQKPEWTLKRLPKQVVSQGMLSEQEYEISHLCDGFHTLEKIAEEVGIPESNIGIIIDELDELGLLEFITIQ</sequence>
<feature type="non-terminal residue" evidence="1">
    <location>
        <position position="1"/>
    </location>
</feature>
<proteinExistence type="predicted"/>
<comment type="caution">
    <text evidence="1">The sequence shown here is derived from an EMBL/GenBank/DDBJ whole genome shotgun (WGS) entry which is preliminary data.</text>
</comment>